<evidence type="ECO:0000313" key="2">
    <source>
        <dbReference type="EMBL" id="MCD3194765.1"/>
    </source>
</evidence>
<dbReference type="EMBL" id="JAAMYB010000004">
    <property type="protein sequence ID" value="MCD3194765.1"/>
    <property type="molecule type" value="Genomic_DNA"/>
</dbReference>
<dbReference type="AlphaFoldDB" id="A0A9Q3V963"/>
<name>A0A9Q3V963_CLOBO</name>
<dbReference type="Pfam" id="PF05183">
    <property type="entry name" value="RdRP"/>
    <property type="match status" value="1"/>
</dbReference>
<feature type="domain" description="RDRP core" evidence="1">
    <location>
        <begin position="119"/>
        <end position="454"/>
    </location>
</feature>
<comment type="caution">
    <text evidence="2">The sequence shown here is derived from an EMBL/GenBank/DDBJ whole genome shotgun (WGS) entry which is preliminary data.</text>
</comment>
<reference evidence="2" key="2">
    <citation type="journal article" date="2021" name="Microorganisms">
        <title>Extensive Genome Exploration of Clostridium botulinum Group III Field Strains.</title>
        <authorList>
            <person name="Fillo S."/>
            <person name="Giordani F."/>
            <person name="Tonon E."/>
            <person name="Drigo I."/>
            <person name="Anselmo A."/>
            <person name="Fortunato A."/>
            <person name="Lista F."/>
            <person name="Bano L."/>
        </authorList>
    </citation>
    <scope>NUCLEOTIDE SEQUENCE</scope>
    <source>
        <strain evidence="2">IZSVe-TV_9877_3_12</strain>
    </source>
</reference>
<dbReference type="Proteomes" id="UP000813637">
    <property type="component" value="Unassembled WGS sequence"/>
</dbReference>
<dbReference type="InterPro" id="IPR057596">
    <property type="entry name" value="RDRP_core"/>
</dbReference>
<dbReference type="GO" id="GO:0003968">
    <property type="term" value="F:RNA-directed RNA polymerase activity"/>
    <property type="evidence" value="ECO:0007669"/>
    <property type="project" value="InterPro"/>
</dbReference>
<protein>
    <recommendedName>
        <fullName evidence="1">RDRP core domain-containing protein</fullName>
    </recommendedName>
</protein>
<dbReference type="RefSeq" id="WP_003378320.1">
    <property type="nucleotide sequence ID" value="NZ_JAAMYB010000004.1"/>
</dbReference>
<organism evidence="2 3">
    <name type="scientific">Clostridium botulinum C</name>
    <dbReference type="NCBI Taxonomy" id="36828"/>
    <lineage>
        <taxon>Bacteria</taxon>
        <taxon>Bacillati</taxon>
        <taxon>Bacillota</taxon>
        <taxon>Clostridia</taxon>
        <taxon>Eubacteriales</taxon>
        <taxon>Clostridiaceae</taxon>
        <taxon>Clostridium</taxon>
    </lineage>
</organism>
<accession>A0A9Q3V963</accession>
<reference evidence="2" key="1">
    <citation type="submission" date="2020-02" db="EMBL/GenBank/DDBJ databases">
        <authorList>
            <person name="Fillo S."/>
            <person name="Giordani F."/>
            <person name="Tonon E."/>
            <person name="Drigo I."/>
            <person name="Anselmo A."/>
            <person name="Fortunato A."/>
            <person name="Bano L."/>
            <person name="Lista F."/>
        </authorList>
    </citation>
    <scope>NUCLEOTIDE SEQUENCE</scope>
    <source>
        <strain evidence="2">IZSVe-TV_9877_3_12</strain>
    </source>
</reference>
<proteinExistence type="predicted"/>
<gene>
    <name evidence="2" type="ORF">G8S53_05585</name>
</gene>
<evidence type="ECO:0000259" key="1">
    <source>
        <dbReference type="Pfam" id="PF05183"/>
    </source>
</evidence>
<sequence length="558" mass="65056">MSKQITNQRLIYKIHSSRFRYNKWGLNLTIDEAKDNEEIVPLADSETLRMIRDIRGDKTTEKEIFNIKRQINKVKGLKNSNNADKLRELYNLLEEKTFTDDYLSVVFDNIADWNRFNSKKNPIFFNGNQYVRLIGTNGGVKNDTVIFCKKDIYEELDRRLNNGRNPKKKYVPAKFESYKALSCSASVPVTQPRGVLVIKDGVTFFKDKVLQLTDDGKGGFELNQVDNYNIERQFADGCGMISKELSEKWCVDLGHYTKDENNKKVAEYTPSGFNIRNSWTKGMVFTFPFLDFAKEVAHEYMVEDAWGNMIDIRKVDLIITTNMLKLWDSYDSIDHYLKCCQENGYKYCVAKILPKELETVRNMNYQFLQSYELSDEDINELIQPTVDTILGAIGQDYGKTLLFLKGNKITEKDFINEDYDFVKALMIDESMKNDPFVKQRIHRMIEKRINDSKKGVLQVTGNYSIVAGDLYALCQHMFKMKITGLLDKGEYYSRAWLDKGVNEVVAFRAPMTNHNNIRIFKFKDNELTRKWYRYMTTCTILNAWDCTMDAMNGMDMDK</sequence>
<evidence type="ECO:0000313" key="3">
    <source>
        <dbReference type="Proteomes" id="UP000813637"/>
    </source>
</evidence>